<proteinExistence type="predicted"/>
<dbReference type="EMBL" id="JSUM01000003">
    <property type="protein sequence ID" value="KGQ71288.1"/>
    <property type="molecule type" value="Genomic_DNA"/>
</dbReference>
<gene>
    <name evidence="3" type="ORF">OA57_03445</name>
</gene>
<dbReference type="AlphaFoldDB" id="A0A0A3APE9"/>
<evidence type="ECO:0000256" key="1">
    <source>
        <dbReference type="ARBA" id="ARBA00022723"/>
    </source>
</evidence>
<reference evidence="3 4" key="1">
    <citation type="submission" date="2014-11" db="EMBL/GenBank/DDBJ databases">
        <title>Draft genome sequence of Chelonobacter oris 1662T, associated with respiratory disease in Hermann's Tortoises.</title>
        <authorList>
            <person name="Kudirkiene E."/>
            <person name="Hansen M.J."/>
            <person name="Bojesen A.M."/>
        </authorList>
    </citation>
    <scope>NUCLEOTIDE SEQUENCE [LARGE SCALE GENOMIC DNA]</scope>
    <source>
        <strain evidence="3 4">1662</strain>
    </source>
</reference>
<dbReference type="RefSeq" id="WP_034613465.1">
    <property type="nucleotide sequence ID" value="NZ_JSUM01000003.1"/>
</dbReference>
<dbReference type="Pfam" id="PF01557">
    <property type="entry name" value="FAA_hydrolase"/>
    <property type="match status" value="1"/>
</dbReference>
<evidence type="ECO:0000259" key="2">
    <source>
        <dbReference type="Pfam" id="PF01557"/>
    </source>
</evidence>
<keyword evidence="1" id="KW-0479">Metal-binding</keyword>
<keyword evidence="4" id="KW-1185">Reference proteome</keyword>
<dbReference type="STRING" id="505317.OA57_03445"/>
<dbReference type="InterPro" id="IPR011234">
    <property type="entry name" value="Fumarylacetoacetase-like_C"/>
</dbReference>
<protein>
    <recommendedName>
        <fullName evidence="2">Fumarylacetoacetase-like C-terminal domain-containing protein</fullName>
    </recommendedName>
</protein>
<accession>A0A0A3APE9</accession>
<evidence type="ECO:0000313" key="3">
    <source>
        <dbReference type="EMBL" id="KGQ71288.1"/>
    </source>
</evidence>
<sequence length="218" mass="24396">MYQHRDIKGSTLDLPVNKVVCVGRNYIGHIKEMNNPVIQEPLLFLKPNTALCPLNKPLLIPKKWGRVDHELEIAVLIGTTLSNASPGQVKNAVVGFAVALDLTLRDMQQESKEKGWPWAKAKGFDNSCPISHFVPVAQFPDWDKIRFSLSVNGEIRQKGKSSQMMHSIPQLISYASRFFTLQKGDIVLTGTPQGVGELKEGDRLEFTLEDYQINTVVI</sequence>
<organism evidence="3 4">
    <name type="scientific">Chelonobacter oris</name>
    <dbReference type="NCBI Taxonomy" id="505317"/>
    <lineage>
        <taxon>Bacteria</taxon>
        <taxon>Pseudomonadati</taxon>
        <taxon>Pseudomonadota</taxon>
        <taxon>Gammaproteobacteria</taxon>
        <taxon>Pasteurellales</taxon>
        <taxon>Pasteurellaceae</taxon>
        <taxon>Chelonobacter</taxon>
    </lineage>
</organism>
<dbReference type="OrthoDB" id="9805307at2"/>
<dbReference type="GO" id="GO:0018773">
    <property type="term" value="F:acetylpyruvate hydrolase activity"/>
    <property type="evidence" value="ECO:0007669"/>
    <property type="project" value="TreeGrafter"/>
</dbReference>
<comment type="caution">
    <text evidence="3">The sequence shown here is derived from an EMBL/GenBank/DDBJ whole genome shotgun (WGS) entry which is preliminary data.</text>
</comment>
<evidence type="ECO:0000313" key="4">
    <source>
        <dbReference type="Proteomes" id="UP000030380"/>
    </source>
</evidence>
<dbReference type="Proteomes" id="UP000030380">
    <property type="component" value="Unassembled WGS sequence"/>
</dbReference>
<feature type="domain" description="Fumarylacetoacetase-like C-terminal" evidence="2">
    <location>
        <begin position="18"/>
        <end position="210"/>
    </location>
</feature>
<dbReference type="PANTHER" id="PTHR11820:SF7">
    <property type="entry name" value="ACYLPYRUVASE FAHD1, MITOCHONDRIAL"/>
    <property type="match status" value="1"/>
</dbReference>
<dbReference type="Gene3D" id="3.90.850.10">
    <property type="entry name" value="Fumarylacetoacetase-like, C-terminal domain"/>
    <property type="match status" value="1"/>
</dbReference>
<name>A0A0A3APE9_9PAST</name>
<dbReference type="InterPro" id="IPR036663">
    <property type="entry name" value="Fumarylacetoacetase_C_sf"/>
</dbReference>
<dbReference type="PANTHER" id="PTHR11820">
    <property type="entry name" value="ACYLPYRUVASE"/>
    <property type="match status" value="1"/>
</dbReference>
<dbReference type="NCBIfam" id="NF007967">
    <property type="entry name" value="PRK10691.1"/>
    <property type="match status" value="1"/>
</dbReference>
<dbReference type="SUPFAM" id="SSF56529">
    <property type="entry name" value="FAH"/>
    <property type="match status" value="1"/>
</dbReference>
<dbReference type="GO" id="GO:0046872">
    <property type="term" value="F:metal ion binding"/>
    <property type="evidence" value="ECO:0007669"/>
    <property type="project" value="UniProtKB-KW"/>
</dbReference>